<evidence type="ECO:0000313" key="1">
    <source>
        <dbReference type="EMBL" id="OQB42173.1"/>
    </source>
</evidence>
<proteinExistence type="predicted"/>
<dbReference type="AlphaFoldDB" id="A0A1V5ZPK1"/>
<comment type="caution">
    <text evidence="1">The sequence shown here is derived from an EMBL/GenBank/DDBJ whole genome shotgun (WGS) entry which is preliminary data.</text>
</comment>
<organism evidence="1">
    <name type="scientific">candidate division CPR1 bacterium ADurb.Bin160</name>
    <dbReference type="NCBI Taxonomy" id="1852826"/>
    <lineage>
        <taxon>Bacteria</taxon>
        <taxon>candidate division CPR1</taxon>
    </lineage>
</organism>
<reference evidence="1" key="1">
    <citation type="submission" date="2017-02" db="EMBL/GenBank/DDBJ databases">
        <title>Delving into the versatile metabolic prowess of the omnipresent phylum Bacteroidetes.</title>
        <authorList>
            <person name="Nobu M.K."/>
            <person name="Mei R."/>
            <person name="Narihiro T."/>
            <person name="Kuroda K."/>
            <person name="Liu W.-T."/>
        </authorList>
    </citation>
    <scope>NUCLEOTIDE SEQUENCE</scope>
    <source>
        <strain evidence="1">ADurb.Bin160</strain>
    </source>
</reference>
<name>A0A1V5ZPK1_9BACT</name>
<dbReference type="EMBL" id="MWDB01000005">
    <property type="protein sequence ID" value="OQB42173.1"/>
    <property type="molecule type" value="Genomic_DNA"/>
</dbReference>
<sequence length="37" mass="3942">MPVISGIFKIPDFSNLFVVLSNPSGETFSSVALAREA</sequence>
<accession>A0A1V5ZPK1</accession>
<dbReference type="Proteomes" id="UP000485621">
    <property type="component" value="Unassembled WGS sequence"/>
</dbReference>
<protein>
    <submittedName>
        <fullName evidence="1">Uncharacterized protein</fullName>
    </submittedName>
</protein>
<gene>
    <name evidence="1" type="ORF">BWY04_00394</name>
</gene>